<dbReference type="InterPro" id="IPR006740">
    <property type="entry name" value="DUF604"/>
</dbReference>
<reference evidence="2" key="1">
    <citation type="submission" date="2023-02" db="EMBL/GenBank/DDBJ databases">
        <title>Genome of toxic invasive species Heracleum sosnowskyi carries increased number of genes despite the absence of recent whole-genome duplications.</title>
        <authorList>
            <person name="Schelkunov M."/>
            <person name="Shtratnikova V."/>
            <person name="Makarenko M."/>
            <person name="Klepikova A."/>
            <person name="Omelchenko D."/>
            <person name="Novikova G."/>
            <person name="Obukhova E."/>
            <person name="Bogdanov V."/>
            <person name="Penin A."/>
            <person name="Logacheva M."/>
        </authorList>
    </citation>
    <scope>NUCLEOTIDE SEQUENCE</scope>
    <source>
        <strain evidence="2">Hsosn_3</strain>
        <tissue evidence="2">Leaf</tissue>
    </source>
</reference>
<keyword evidence="1" id="KW-0472">Membrane</keyword>
<proteinExistence type="predicted"/>
<feature type="transmembrane region" description="Helical" evidence="1">
    <location>
        <begin position="20"/>
        <end position="38"/>
    </location>
</feature>
<comment type="caution">
    <text evidence="2">The sequence shown here is derived from an EMBL/GenBank/DDBJ whole genome shotgun (WGS) entry which is preliminary data.</text>
</comment>
<evidence type="ECO:0000256" key="1">
    <source>
        <dbReference type="SAM" id="Phobius"/>
    </source>
</evidence>
<sequence>MQFLLESPKSHKFKGLQSLIFISASISIIYLIVSSVLVPNSNSKLLHFSVSLQDISSPTSLDHIVFGIASNNISWPQRKHYVRLWWKPNRMRGCVFLNSNTTLLDQDDTDYFLPPMCISGDTSKFRYTYRGGLRSAIRVARVVSETVALNYTNVRWFVFGDDDTVFFPENLVKVLSKYDHNLWYYIGSNSESYTQNKFFSFEMAYGGGGFAISYPLAKVLAKNFDSCMDRYPYLYGSDGRISSCLAELGVSLTKEPGFHQLDMRGNIFGLLAAHPLAPLVSLHHLDIMDPIFPNMTSKKALEHLYEAANYDPHRIVQQTVCFDRWFSWTVSVSWGYAVQVYGRHVPLPYMLRAEKTFKPFKKGNYLNYYFNLDVRDDRENQCRRPAVFFMDQVFSEGGKMQSDNSNGIQSIYRKLRPDNCTRDLGSPHKLEEIRVFSQKYSLGLEQLAAPRRQCCDILPSTGGKLMEIAIRECGEEEMTYLHS</sequence>
<evidence type="ECO:0000313" key="3">
    <source>
        <dbReference type="Proteomes" id="UP001237642"/>
    </source>
</evidence>
<dbReference type="Proteomes" id="UP001237642">
    <property type="component" value="Unassembled WGS sequence"/>
</dbReference>
<name>A0AAD8IPZ8_9APIA</name>
<evidence type="ECO:0000313" key="2">
    <source>
        <dbReference type="EMBL" id="KAK1388994.1"/>
    </source>
</evidence>
<dbReference type="Pfam" id="PF04646">
    <property type="entry name" value="DUF604"/>
    <property type="match status" value="1"/>
</dbReference>
<organism evidence="2 3">
    <name type="scientific">Heracleum sosnowskyi</name>
    <dbReference type="NCBI Taxonomy" id="360622"/>
    <lineage>
        <taxon>Eukaryota</taxon>
        <taxon>Viridiplantae</taxon>
        <taxon>Streptophyta</taxon>
        <taxon>Embryophyta</taxon>
        <taxon>Tracheophyta</taxon>
        <taxon>Spermatophyta</taxon>
        <taxon>Magnoliopsida</taxon>
        <taxon>eudicotyledons</taxon>
        <taxon>Gunneridae</taxon>
        <taxon>Pentapetalae</taxon>
        <taxon>asterids</taxon>
        <taxon>campanulids</taxon>
        <taxon>Apiales</taxon>
        <taxon>Apiaceae</taxon>
        <taxon>Apioideae</taxon>
        <taxon>apioid superclade</taxon>
        <taxon>Tordylieae</taxon>
        <taxon>Tordyliinae</taxon>
        <taxon>Heracleum</taxon>
    </lineage>
</organism>
<keyword evidence="1" id="KW-1133">Transmembrane helix</keyword>
<dbReference type="Gene3D" id="3.90.550.50">
    <property type="match status" value="1"/>
</dbReference>
<reference evidence="2" key="2">
    <citation type="submission" date="2023-05" db="EMBL/GenBank/DDBJ databases">
        <authorList>
            <person name="Schelkunov M.I."/>
        </authorList>
    </citation>
    <scope>NUCLEOTIDE SEQUENCE</scope>
    <source>
        <strain evidence="2">Hsosn_3</strain>
        <tissue evidence="2">Leaf</tissue>
    </source>
</reference>
<gene>
    <name evidence="2" type="ORF">POM88_017172</name>
</gene>
<dbReference type="AlphaFoldDB" id="A0AAD8IPZ8"/>
<dbReference type="EMBL" id="JAUIZM010000004">
    <property type="protein sequence ID" value="KAK1388994.1"/>
    <property type="molecule type" value="Genomic_DNA"/>
</dbReference>
<keyword evidence="3" id="KW-1185">Reference proteome</keyword>
<dbReference type="PANTHER" id="PTHR10811">
    <property type="entry name" value="FRINGE-RELATED"/>
    <property type="match status" value="1"/>
</dbReference>
<accession>A0AAD8IPZ8</accession>
<dbReference type="FunFam" id="3.90.550.50:FF:000006">
    <property type="entry name" value="Fringe-related protein-like"/>
    <property type="match status" value="1"/>
</dbReference>
<keyword evidence="1" id="KW-0812">Transmembrane</keyword>
<protein>
    <submittedName>
        <fullName evidence="2">DUF604 domain-containing protein</fullName>
    </submittedName>
</protein>